<feature type="chain" id="PRO_5025612723" evidence="1">
    <location>
        <begin position="23"/>
        <end position="79"/>
    </location>
</feature>
<dbReference type="AlphaFoldDB" id="A0A6B3LUZ1"/>
<gene>
    <name evidence="2" type="ORF">GXP69_18085</name>
</gene>
<organism evidence="2 3">
    <name type="scientific">Pontibacter burrus</name>
    <dbReference type="NCBI Taxonomy" id="2704466"/>
    <lineage>
        <taxon>Bacteria</taxon>
        <taxon>Pseudomonadati</taxon>
        <taxon>Bacteroidota</taxon>
        <taxon>Cytophagia</taxon>
        <taxon>Cytophagales</taxon>
        <taxon>Hymenobacteraceae</taxon>
        <taxon>Pontibacter</taxon>
    </lineage>
</organism>
<accession>A0A6B3LUZ1</accession>
<reference evidence="2 3" key="1">
    <citation type="submission" date="2020-02" db="EMBL/GenBank/DDBJ databases">
        <authorList>
            <person name="Kim M.K."/>
        </authorList>
    </citation>
    <scope>NUCLEOTIDE SEQUENCE [LARGE SCALE GENOMIC DNA]</scope>
    <source>
        <strain evidence="2 3">BT327</strain>
    </source>
</reference>
<dbReference type="RefSeq" id="WP_163916899.1">
    <property type="nucleotide sequence ID" value="NZ_JAAGWD010000011.1"/>
</dbReference>
<keyword evidence="1" id="KW-0732">Signal</keyword>
<name>A0A6B3LUZ1_9BACT</name>
<comment type="caution">
    <text evidence="2">The sequence shown here is derived from an EMBL/GenBank/DDBJ whole genome shotgun (WGS) entry which is preliminary data.</text>
</comment>
<sequence length="79" mass="8598">MKFILKILLFTALLLISKLTKENELATSPAESPQVLVSTTQHSAQEHLPVHKTGGNTQLSTDVPDKPVKNLLAKPAIIE</sequence>
<proteinExistence type="predicted"/>
<dbReference type="EMBL" id="JAAGWD010000011">
    <property type="protein sequence ID" value="NEM99613.1"/>
    <property type="molecule type" value="Genomic_DNA"/>
</dbReference>
<evidence type="ECO:0000313" key="3">
    <source>
        <dbReference type="Proteomes" id="UP000474777"/>
    </source>
</evidence>
<dbReference type="Proteomes" id="UP000474777">
    <property type="component" value="Unassembled WGS sequence"/>
</dbReference>
<evidence type="ECO:0000313" key="2">
    <source>
        <dbReference type="EMBL" id="NEM99613.1"/>
    </source>
</evidence>
<evidence type="ECO:0000256" key="1">
    <source>
        <dbReference type="SAM" id="SignalP"/>
    </source>
</evidence>
<protein>
    <submittedName>
        <fullName evidence="2">Uncharacterized protein</fullName>
    </submittedName>
</protein>
<feature type="signal peptide" evidence="1">
    <location>
        <begin position="1"/>
        <end position="22"/>
    </location>
</feature>
<keyword evidence="3" id="KW-1185">Reference proteome</keyword>